<evidence type="ECO:0000313" key="7">
    <source>
        <dbReference type="EMBL" id="SPF39293.1"/>
    </source>
</evidence>
<evidence type="ECO:0000256" key="5">
    <source>
        <dbReference type="ARBA" id="ARBA00023136"/>
    </source>
</evidence>
<feature type="transmembrane region" description="Helical" evidence="6">
    <location>
        <begin position="271"/>
        <end position="292"/>
    </location>
</feature>
<reference evidence="8" key="1">
    <citation type="submission" date="2018-02" db="EMBL/GenBank/DDBJ databases">
        <authorList>
            <person name="Hausmann B."/>
        </authorList>
    </citation>
    <scope>NUCLEOTIDE SEQUENCE [LARGE SCALE GENOMIC DNA]</scope>
    <source>
        <strain evidence="8">Peat soil MAG SbA1</strain>
    </source>
</reference>
<evidence type="ECO:0000313" key="8">
    <source>
        <dbReference type="Proteomes" id="UP000238701"/>
    </source>
</evidence>
<dbReference type="PANTHER" id="PTHR23513:SF6">
    <property type="entry name" value="MAJOR FACILITATOR SUPERFAMILY ASSOCIATED DOMAIN-CONTAINING PROTEIN"/>
    <property type="match status" value="1"/>
</dbReference>
<dbReference type="EMBL" id="OMOD01000119">
    <property type="protein sequence ID" value="SPF39293.1"/>
    <property type="molecule type" value="Genomic_DNA"/>
</dbReference>
<feature type="transmembrane region" description="Helical" evidence="6">
    <location>
        <begin position="167"/>
        <end position="187"/>
    </location>
</feature>
<evidence type="ECO:0000256" key="4">
    <source>
        <dbReference type="ARBA" id="ARBA00022989"/>
    </source>
</evidence>
<name>A0A2U3KI34_9BACT</name>
<dbReference type="InterPro" id="IPR036259">
    <property type="entry name" value="MFS_trans_sf"/>
</dbReference>
<dbReference type="CDD" id="cd06173">
    <property type="entry name" value="MFS_MefA_like"/>
    <property type="match status" value="1"/>
</dbReference>
<keyword evidence="4 6" id="KW-1133">Transmembrane helix</keyword>
<dbReference type="Proteomes" id="UP000238701">
    <property type="component" value="Unassembled WGS sequence"/>
</dbReference>
<feature type="transmembrane region" description="Helical" evidence="6">
    <location>
        <begin position="74"/>
        <end position="95"/>
    </location>
</feature>
<dbReference type="Gene3D" id="1.20.1250.20">
    <property type="entry name" value="MFS general substrate transporter like domains"/>
    <property type="match status" value="1"/>
</dbReference>
<keyword evidence="3 6" id="KW-0812">Transmembrane</keyword>
<comment type="subcellular location">
    <subcellularLocation>
        <location evidence="1">Cell membrane</location>
        <topology evidence="1">Multi-pass membrane protein</topology>
    </subcellularLocation>
</comment>
<dbReference type="SUPFAM" id="SSF103473">
    <property type="entry name" value="MFS general substrate transporter"/>
    <property type="match status" value="1"/>
</dbReference>
<organism evidence="7 8">
    <name type="scientific">Candidatus Sulfotelmatobacter kueseliae</name>
    <dbReference type="NCBI Taxonomy" id="2042962"/>
    <lineage>
        <taxon>Bacteria</taxon>
        <taxon>Pseudomonadati</taxon>
        <taxon>Acidobacteriota</taxon>
        <taxon>Terriglobia</taxon>
        <taxon>Terriglobales</taxon>
        <taxon>Candidatus Korobacteraceae</taxon>
        <taxon>Candidatus Sulfotelmatobacter</taxon>
    </lineage>
</organism>
<feature type="transmembrane region" description="Helical" evidence="6">
    <location>
        <begin position="12"/>
        <end position="33"/>
    </location>
</feature>
<evidence type="ECO:0000256" key="1">
    <source>
        <dbReference type="ARBA" id="ARBA00004651"/>
    </source>
</evidence>
<dbReference type="GO" id="GO:0022857">
    <property type="term" value="F:transmembrane transporter activity"/>
    <property type="evidence" value="ECO:0007669"/>
    <property type="project" value="InterPro"/>
</dbReference>
<sequence length="417" mass="45365">MREILGRRPLRFVFAANMISMFGSGMNSAAVAWHILQATHNEMALGLLVVLQTVPAMLLLPFSGVVIDREDRRLLVMWLDALRGLIILTVAILAFQHRVHVWQLYMMSILVAAGFWMFWPTVTALIQELTPEGQFVHSNTFLLAGVQGGWLIAGSVVGFMYNHIGLGGVLLIDVSTYVVSFLCYFAVRKGRHVVLRPEELHADLVAAENQLQRFWRDMREAVRFLHGQRAVVLLGASWALFLGAMMTGGILSPSLSDRVFHAGAQGYGWLSAGWGTGAFLSALYVAPAIALLGGRRAIAFSMALLSVCMALAPVSRFLFIAIATYFVMGSARGVGGVAMNSSLMEMVPKHLMGRVQTTINFTGISLQFVLALCVGWVAHNLSLVAAYALVACVYGLSFVAASWPVESKSAAEEIAAE</sequence>
<dbReference type="PANTHER" id="PTHR23513">
    <property type="entry name" value="INTEGRAL MEMBRANE EFFLUX PROTEIN-RELATED"/>
    <property type="match status" value="1"/>
</dbReference>
<feature type="transmembrane region" description="Helical" evidence="6">
    <location>
        <begin position="101"/>
        <end position="119"/>
    </location>
</feature>
<dbReference type="OrthoDB" id="9775268at2"/>
<gene>
    <name evidence="7" type="ORF">SBA1_270008</name>
</gene>
<evidence type="ECO:0000256" key="3">
    <source>
        <dbReference type="ARBA" id="ARBA00022692"/>
    </source>
</evidence>
<protein>
    <submittedName>
        <fullName evidence="7">Major facilitator superfamily (MFS) transporter</fullName>
    </submittedName>
</protein>
<feature type="transmembrane region" description="Helical" evidence="6">
    <location>
        <begin position="359"/>
        <end position="378"/>
    </location>
</feature>
<feature type="transmembrane region" description="Helical" evidence="6">
    <location>
        <begin position="45"/>
        <end position="67"/>
    </location>
</feature>
<evidence type="ECO:0000256" key="6">
    <source>
        <dbReference type="SAM" id="Phobius"/>
    </source>
</evidence>
<feature type="transmembrane region" description="Helical" evidence="6">
    <location>
        <begin position="384"/>
        <end position="403"/>
    </location>
</feature>
<feature type="transmembrane region" description="Helical" evidence="6">
    <location>
        <begin position="140"/>
        <end position="161"/>
    </location>
</feature>
<keyword evidence="5 6" id="KW-0472">Membrane</keyword>
<accession>A0A2U3KI34</accession>
<dbReference type="GO" id="GO:0005886">
    <property type="term" value="C:plasma membrane"/>
    <property type="evidence" value="ECO:0007669"/>
    <property type="project" value="UniProtKB-SubCell"/>
</dbReference>
<keyword evidence="2" id="KW-1003">Cell membrane</keyword>
<dbReference type="InterPro" id="IPR011701">
    <property type="entry name" value="MFS"/>
</dbReference>
<dbReference type="Pfam" id="PF07690">
    <property type="entry name" value="MFS_1"/>
    <property type="match status" value="1"/>
</dbReference>
<evidence type="ECO:0000256" key="2">
    <source>
        <dbReference type="ARBA" id="ARBA00022475"/>
    </source>
</evidence>
<dbReference type="AlphaFoldDB" id="A0A2U3KI34"/>
<proteinExistence type="predicted"/>
<feature type="transmembrane region" description="Helical" evidence="6">
    <location>
        <begin position="320"/>
        <end position="339"/>
    </location>
</feature>
<feature type="transmembrane region" description="Helical" evidence="6">
    <location>
        <begin position="230"/>
        <end position="251"/>
    </location>
</feature>